<sequence length="21" mass="2528">MLGPHERRELADIERRFAESD</sequence>
<name>A0A8T8I5H2_9PSEU</name>
<feature type="non-terminal residue" evidence="2">
    <location>
        <position position="21"/>
    </location>
</feature>
<proteinExistence type="predicted"/>
<feature type="region of interest" description="Disordered" evidence="1">
    <location>
        <begin position="1"/>
        <end position="21"/>
    </location>
</feature>
<protein>
    <submittedName>
        <fullName evidence="2">Uncharacterized protein</fullName>
    </submittedName>
</protein>
<dbReference type="Proteomes" id="UP000671828">
    <property type="component" value="Chromosome"/>
</dbReference>
<evidence type="ECO:0000313" key="2">
    <source>
        <dbReference type="EMBL" id="QTR06006.1"/>
    </source>
</evidence>
<accession>A0A8T8I5H2</accession>
<evidence type="ECO:0000256" key="1">
    <source>
        <dbReference type="SAM" id="MobiDB-lite"/>
    </source>
</evidence>
<dbReference type="AlphaFoldDB" id="A0A8T8I5H2"/>
<organism evidence="2 3">
    <name type="scientific">Saccharothrix algeriensis</name>
    <dbReference type="NCBI Taxonomy" id="173560"/>
    <lineage>
        <taxon>Bacteria</taxon>
        <taxon>Bacillati</taxon>
        <taxon>Actinomycetota</taxon>
        <taxon>Actinomycetes</taxon>
        <taxon>Pseudonocardiales</taxon>
        <taxon>Pseudonocardiaceae</taxon>
        <taxon>Saccharothrix</taxon>
    </lineage>
</organism>
<reference evidence="2" key="1">
    <citation type="submission" date="2021-04" db="EMBL/GenBank/DDBJ databases">
        <title>Saccharothrix algeriensis WGS.</title>
        <authorList>
            <person name="Stuskova K."/>
            <person name="Hakalova E."/>
            <person name="Tebbal A.B."/>
            <person name="Eichmeier A."/>
        </authorList>
    </citation>
    <scope>NUCLEOTIDE SEQUENCE</scope>
    <source>
        <strain evidence="2">NRRL B-24137</strain>
    </source>
</reference>
<evidence type="ECO:0000313" key="3">
    <source>
        <dbReference type="Proteomes" id="UP000671828"/>
    </source>
</evidence>
<dbReference type="EMBL" id="CP072788">
    <property type="protein sequence ID" value="QTR06006.1"/>
    <property type="molecule type" value="Genomic_DNA"/>
</dbReference>
<gene>
    <name evidence="2" type="ORF">J7S33_06080</name>
</gene>